<reference evidence="1 2" key="1">
    <citation type="submission" date="2019-08" db="EMBL/GenBank/DDBJ databases">
        <title>Pelomicrobium methylotrophicum gen. nov., sp. nov. a moderately thermophilic, facultatively anaerobic, lithoautotrophic and methylotrophic bacterium isolated from a terrestrial mud volcano.</title>
        <authorList>
            <person name="Slobodkina G.B."/>
            <person name="Merkel A.Y."/>
            <person name="Slobodkin A.I."/>
        </authorList>
    </citation>
    <scope>NUCLEOTIDE SEQUENCE [LARGE SCALE GENOMIC DNA]</scope>
    <source>
        <strain evidence="1 2">SM250</strain>
    </source>
</reference>
<accession>A0A5C7EGP6</accession>
<dbReference type="InParanoid" id="A0A5C7EGP6"/>
<dbReference type="Proteomes" id="UP000321201">
    <property type="component" value="Unassembled WGS sequence"/>
</dbReference>
<gene>
    <name evidence="1" type="ORF">FR698_11590</name>
</gene>
<dbReference type="RefSeq" id="WP_147800362.1">
    <property type="nucleotide sequence ID" value="NZ_VPFL01000016.1"/>
</dbReference>
<dbReference type="AlphaFoldDB" id="A0A5C7EGP6"/>
<proteinExistence type="predicted"/>
<keyword evidence="2" id="KW-1185">Reference proteome</keyword>
<organism evidence="1 2">
    <name type="scientific">Pelomicrobium methylotrophicum</name>
    <dbReference type="NCBI Taxonomy" id="2602750"/>
    <lineage>
        <taxon>Bacteria</taxon>
        <taxon>Pseudomonadati</taxon>
        <taxon>Pseudomonadota</taxon>
        <taxon>Hydrogenophilia</taxon>
        <taxon>Hydrogenophilia incertae sedis</taxon>
        <taxon>Pelomicrobium</taxon>
    </lineage>
</organism>
<evidence type="ECO:0000313" key="2">
    <source>
        <dbReference type="Proteomes" id="UP000321201"/>
    </source>
</evidence>
<protein>
    <submittedName>
        <fullName evidence="1">Uncharacterized protein</fullName>
    </submittedName>
</protein>
<name>A0A5C7EGP6_9PROT</name>
<dbReference type="OrthoDB" id="6885851at2"/>
<dbReference type="EMBL" id="VPFL01000016">
    <property type="protein sequence ID" value="TXF11151.1"/>
    <property type="molecule type" value="Genomic_DNA"/>
</dbReference>
<comment type="caution">
    <text evidence="1">The sequence shown here is derived from an EMBL/GenBank/DDBJ whole genome shotgun (WGS) entry which is preliminary data.</text>
</comment>
<evidence type="ECO:0000313" key="1">
    <source>
        <dbReference type="EMBL" id="TXF11151.1"/>
    </source>
</evidence>
<sequence>MFFEKKIDLRSKQAMVAFLCGHHRYYTMNSWNRTTSYANRIKIPYLGLTQEQVSRAYDILDTDYWDELQFVIDDFTSEMDGNYTIGVNGRSGGYLVLYRGEYYDPGYKSRCRACGQLNYQAVSGEVGQCGRCGKMERVNFSKPLRWHRVLPGQGIDQGESFEDWSMQQLRERVELVCRFDRACDEIRNAFIDLLDNCCVIEETVMVPKTVRRIVCAAA</sequence>